<feature type="region of interest" description="Disordered" evidence="1">
    <location>
        <begin position="698"/>
        <end position="775"/>
    </location>
</feature>
<evidence type="ECO:0008006" key="4">
    <source>
        <dbReference type="Google" id="ProtNLM"/>
    </source>
</evidence>
<accession>A0A1Y2ECD4</accession>
<feature type="compositionally biased region" description="Basic residues" evidence="1">
    <location>
        <begin position="924"/>
        <end position="934"/>
    </location>
</feature>
<feature type="compositionally biased region" description="Low complexity" evidence="1">
    <location>
        <begin position="226"/>
        <end position="235"/>
    </location>
</feature>
<dbReference type="EMBL" id="MCOG01000045">
    <property type="protein sequence ID" value="ORY69240.1"/>
    <property type="molecule type" value="Genomic_DNA"/>
</dbReference>
<feature type="compositionally biased region" description="Acidic residues" evidence="1">
    <location>
        <begin position="752"/>
        <end position="765"/>
    </location>
</feature>
<feature type="region of interest" description="Disordered" evidence="1">
    <location>
        <begin position="92"/>
        <end position="116"/>
    </location>
</feature>
<feature type="compositionally biased region" description="Polar residues" evidence="1">
    <location>
        <begin position="939"/>
        <end position="951"/>
    </location>
</feature>
<feature type="compositionally biased region" description="Low complexity" evidence="1">
    <location>
        <begin position="486"/>
        <end position="507"/>
    </location>
</feature>
<gene>
    <name evidence="2" type="ORF">LY90DRAFT_211634</name>
</gene>
<feature type="compositionally biased region" description="Low complexity" evidence="1">
    <location>
        <begin position="892"/>
        <end position="904"/>
    </location>
</feature>
<keyword evidence="3" id="KW-1185">Reference proteome</keyword>
<feature type="compositionally biased region" description="Polar residues" evidence="1">
    <location>
        <begin position="508"/>
        <end position="518"/>
    </location>
</feature>
<dbReference type="AlphaFoldDB" id="A0A1Y2ECD4"/>
<evidence type="ECO:0000256" key="1">
    <source>
        <dbReference type="SAM" id="MobiDB-lite"/>
    </source>
</evidence>
<feature type="compositionally biased region" description="Basic and acidic residues" evidence="1">
    <location>
        <begin position="531"/>
        <end position="553"/>
    </location>
</feature>
<dbReference type="SUPFAM" id="SSF54277">
    <property type="entry name" value="CAD &amp; PB1 domains"/>
    <property type="match status" value="1"/>
</dbReference>
<comment type="caution">
    <text evidence="2">The sequence shown here is derived from an EMBL/GenBank/DDBJ whole genome shotgun (WGS) entry which is preliminary data.</text>
</comment>
<feature type="compositionally biased region" description="Basic and acidic residues" evidence="1">
    <location>
        <begin position="166"/>
        <end position="184"/>
    </location>
</feature>
<protein>
    <recommendedName>
        <fullName evidence="4">PB1 domain-containing protein</fullName>
    </recommendedName>
</protein>
<dbReference type="OrthoDB" id="2162407at2759"/>
<feature type="compositionally biased region" description="Polar residues" evidence="1">
    <location>
        <begin position="395"/>
        <end position="430"/>
    </location>
</feature>
<sequence>MEGEIQIKAQFNWQYRSFKLPISGMEDYETLKIFIKSVFNLDDDVSFLIEYSKENDFYVISSQEDLWDAIDKNIGKDYLSLYITEIEDNFEEHPNQSTTEESNIEESVEPVQPTNEEVNVQESVESTQPINEEVNAQESVVSTQPINEIGNDEESIRYSQLNNEPIHVEESVKENESEKKKEENNSINNDNIIKCDEQISENKSNVESVLPIGDASSSKGKETESSEINNASSSSNGKVMLDKYVQTEDKEFENMKIQDLFKKSINLQTDAYKKIIQNLKNNKKDDGDVAKNIIKFITNECRNQYPNEINQIKQNIRKTTEYINNDVQDTLSKINGVIDEYSKFKKIFLGDIMDQLDNRSNIISSSSSPHQSSENSNNQQGNLSSNNEFTEKPNEQVNNQFNSQSIGQSSSQPTDQSINQTVNHDLPQNENQKDETIECVKDFFNNLALEIKLGVTTFLDYIDENDEKITNFILGPEYTDSIMVGNNSNNNNNDNNNTNNNNNNAENQSVTTNANVNSETEKLESQINDSNNKKENTVVKTENKNDNNNKLEETSSTENKAQENTRALSEKDHEYSRKKLEEQKMNNAEKPKENQEALKNEQPSYDIEDVKTSETEQASTSTRNLSIENENEVVNEHKEDNKKVNNFQSYSRTILNTLKDGITGLATSSKFVDDVFSAQPLEIIEDTNLQQHSNENIQEKEQKVQKEQKEQNEVIVEKEEKKDKGKEEEKEEKKQNEQSIQNQINEKKDEKEQEEEEEEEEEVLEEGPLIEMKEVEPEELVQSGDIVDFSHSPSKRQIEAVKALDAENDNENLPKIEMNEVNVNEYIKNGEIEEFSNGIINYEDIKDVEQKYPPNLDQEQNKLKVPSDELSQVISEDSFDYHKYSPTKLEESSNLSESRSLNVSEELELLRAEMTFEGDPTPNFKKRTSLHKKSPPTPDNSSGENEEALNSNEDKNGKYKKIQKEIFEQEYKKVEEDSVSEELKDLMEEELIKLDETGEESVYDNKVQGKPVDSKSRTNSDDFELLEFNVNDNPKIERQTKQKRTDEELLNEYEII</sequence>
<evidence type="ECO:0000313" key="2">
    <source>
        <dbReference type="EMBL" id="ORY69240.1"/>
    </source>
</evidence>
<feature type="compositionally biased region" description="Low complexity" evidence="1">
    <location>
        <begin position="360"/>
        <end position="387"/>
    </location>
</feature>
<reference evidence="2 3" key="1">
    <citation type="submission" date="2016-08" db="EMBL/GenBank/DDBJ databases">
        <title>A Parts List for Fungal Cellulosomes Revealed by Comparative Genomics.</title>
        <authorList>
            <consortium name="DOE Joint Genome Institute"/>
            <person name="Haitjema C.H."/>
            <person name="Gilmore S.P."/>
            <person name="Henske J.K."/>
            <person name="Solomon K.V."/>
            <person name="De Groot R."/>
            <person name="Kuo A."/>
            <person name="Mondo S.J."/>
            <person name="Salamov A.A."/>
            <person name="Labutti K."/>
            <person name="Zhao Z."/>
            <person name="Chiniquy J."/>
            <person name="Barry K."/>
            <person name="Brewer H.M."/>
            <person name="Purvine S.O."/>
            <person name="Wright A.T."/>
            <person name="Boxma B."/>
            <person name="Van Alen T."/>
            <person name="Hackstein J.H."/>
            <person name="Baker S.E."/>
            <person name="Grigoriev I.V."/>
            <person name="O'Malley M.A."/>
        </authorList>
    </citation>
    <scope>NUCLEOTIDE SEQUENCE [LARGE SCALE GENOMIC DNA]</scope>
    <source>
        <strain evidence="2 3">G1</strain>
    </source>
</reference>
<organism evidence="2 3">
    <name type="scientific">Neocallimastix californiae</name>
    <dbReference type="NCBI Taxonomy" id="1754190"/>
    <lineage>
        <taxon>Eukaryota</taxon>
        <taxon>Fungi</taxon>
        <taxon>Fungi incertae sedis</taxon>
        <taxon>Chytridiomycota</taxon>
        <taxon>Chytridiomycota incertae sedis</taxon>
        <taxon>Neocallimastigomycetes</taxon>
        <taxon>Neocallimastigales</taxon>
        <taxon>Neocallimastigaceae</taxon>
        <taxon>Neocallimastix</taxon>
    </lineage>
</organism>
<feature type="region of interest" description="Disordered" evidence="1">
    <location>
        <begin position="995"/>
        <end position="1020"/>
    </location>
</feature>
<feature type="compositionally biased region" description="Polar residues" evidence="1">
    <location>
        <begin position="615"/>
        <end position="624"/>
    </location>
</feature>
<evidence type="ECO:0000313" key="3">
    <source>
        <dbReference type="Proteomes" id="UP000193920"/>
    </source>
</evidence>
<dbReference type="Gene3D" id="3.10.20.90">
    <property type="entry name" value="Phosphatidylinositol 3-kinase Catalytic Subunit, Chain A, domain 1"/>
    <property type="match status" value="1"/>
</dbReference>
<feature type="region of interest" description="Disordered" evidence="1">
    <location>
        <begin position="162"/>
        <end position="235"/>
    </location>
</feature>
<feature type="compositionally biased region" description="Basic and acidic residues" evidence="1">
    <location>
        <begin position="698"/>
        <end position="736"/>
    </location>
</feature>
<feature type="compositionally biased region" description="Basic and acidic residues" evidence="1">
    <location>
        <begin position="879"/>
        <end position="891"/>
    </location>
</feature>
<feature type="compositionally biased region" description="Basic and acidic residues" evidence="1">
    <location>
        <begin position="560"/>
        <end position="599"/>
    </location>
</feature>
<name>A0A1Y2ECD4_9FUNG</name>
<dbReference type="Proteomes" id="UP000193920">
    <property type="component" value="Unassembled WGS sequence"/>
</dbReference>
<feature type="region of interest" description="Disordered" evidence="1">
    <location>
        <begin position="360"/>
        <end position="431"/>
    </location>
</feature>
<feature type="compositionally biased region" description="Basic and acidic residues" evidence="1">
    <location>
        <begin position="952"/>
        <end position="961"/>
    </location>
</feature>
<feature type="region of interest" description="Disordered" evidence="1">
    <location>
        <begin position="484"/>
        <end position="624"/>
    </location>
</feature>
<feature type="region of interest" description="Disordered" evidence="1">
    <location>
        <begin position="876"/>
        <end position="961"/>
    </location>
</feature>
<proteinExistence type="predicted"/>
<dbReference type="STRING" id="1754190.A0A1Y2ECD4"/>